<organism evidence="8 9">
    <name type="scientific">Actinokineospora auranticolor</name>
    <dbReference type="NCBI Taxonomy" id="155976"/>
    <lineage>
        <taxon>Bacteria</taxon>
        <taxon>Bacillati</taxon>
        <taxon>Actinomycetota</taxon>
        <taxon>Actinomycetes</taxon>
        <taxon>Pseudonocardiales</taxon>
        <taxon>Pseudonocardiaceae</taxon>
        <taxon>Actinokineospora</taxon>
    </lineage>
</organism>
<dbReference type="OrthoDB" id="9795789at2"/>
<protein>
    <submittedName>
        <fullName evidence="8">Fructokinase</fullName>
    </submittedName>
</protein>
<comment type="caution">
    <text evidence="8">The sequence shown here is derived from an EMBL/GenBank/DDBJ whole genome shotgun (WGS) entry which is preliminary data.</text>
</comment>
<evidence type="ECO:0000256" key="2">
    <source>
        <dbReference type="ARBA" id="ARBA00022679"/>
    </source>
</evidence>
<dbReference type="InterPro" id="IPR011611">
    <property type="entry name" value="PfkB_dom"/>
</dbReference>
<dbReference type="GO" id="GO:0006000">
    <property type="term" value="P:fructose metabolic process"/>
    <property type="evidence" value="ECO:0007669"/>
    <property type="project" value="UniProtKB-ARBA"/>
</dbReference>
<keyword evidence="2 6" id="KW-0808">Transferase</keyword>
<dbReference type="Pfam" id="PF00294">
    <property type="entry name" value="PfkB"/>
    <property type="match status" value="1"/>
</dbReference>
<dbReference type="InterPro" id="IPR002173">
    <property type="entry name" value="Carboh/pur_kinase_PfkB_CS"/>
</dbReference>
<dbReference type="GO" id="GO:0005524">
    <property type="term" value="F:ATP binding"/>
    <property type="evidence" value="ECO:0007669"/>
    <property type="project" value="UniProtKB-KW"/>
</dbReference>
<reference evidence="8 9" key="1">
    <citation type="submission" date="2018-02" db="EMBL/GenBank/DDBJ databases">
        <title>Genomic Encyclopedia of Archaeal and Bacterial Type Strains, Phase II (KMG-II): from individual species to whole genera.</title>
        <authorList>
            <person name="Goeker M."/>
        </authorList>
    </citation>
    <scope>NUCLEOTIDE SEQUENCE [LARGE SCALE GENOMIC DNA]</scope>
    <source>
        <strain evidence="8 9">YU 961-1</strain>
    </source>
</reference>
<gene>
    <name evidence="8" type="ORF">CLV40_11020</name>
</gene>
<name>A0A2S6GMC9_9PSEU</name>
<evidence type="ECO:0000313" key="9">
    <source>
        <dbReference type="Proteomes" id="UP000239203"/>
    </source>
</evidence>
<dbReference type="SUPFAM" id="SSF53613">
    <property type="entry name" value="Ribokinase-like"/>
    <property type="match status" value="1"/>
</dbReference>
<evidence type="ECO:0000256" key="6">
    <source>
        <dbReference type="RuleBase" id="RU003704"/>
    </source>
</evidence>
<dbReference type="CDD" id="cd01167">
    <property type="entry name" value="bac_FRK"/>
    <property type="match status" value="1"/>
</dbReference>
<keyword evidence="4 6" id="KW-0418">Kinase</keyword>
<evidence type="ECO:0000256" key="4">
    <source>
        <dbReference type="ARBA" id="ARBA00022777"/>
    </source>
</evidence>
<evidence type="ECO:0000256" key="3">
    <source>
        <dbReference type="ARBA" id="ARBA00022741"/>
    </source>
</evidence>
<accession>A0A2S6GMC9</accession>
<keyword evidence="3" id="KW-0547">Nucleotide-binding</keyword>
<dbReference type="Gene3D" id="3.40.1190.20">
    <property type="match status" value="1"/>
</dbReference>
<evidence type="ECO:0000259" key="7">
    <source>
        <dbReference type="Pfam" id="PF00294"/>
    </source>
</evidence>
<dbReference type="InterPro" id="IPR050306">
    <property type="entry name" value="PfkB_Carbo_kinase"/>
</dbReference>
<dbReference type="InterPro" id="IPR029056">
    <property type="entry name" value="Ribokinase-like"/>
</dbReference>
<dbReference type="GO" id="GO:0008865">
    <property type="term" value="F:fructokinase activity"/>
    <property type="evidence" value="ECO:0007669"/>
    <property type="project" value="UniProtKB-ARBA"/>
</dbReference>
<dbReference type="AlphaFoldDB" id="A0A2S6GMC9"/>
<dbReference type="PROSITE" id="PS00583">
    <property type="entry name" value="PFKB_KINASES_1"/>
    <property type="match status" value="1"/>
</dbReference>
<sequence>MISVVGEALVDMIADGRVFTAHPGGSPANVAVGLARLGVPVALSTSIGDDLLGALLREHLAEVSLRTLDTAATSVAFASTDLDGVAAYDFRIGWDVDRVPAVEGATCLHTGSLAAALSPRAVEDAMRAARDAGRTVSYDPNIRPSLAGAVADERARVARQVALADVVKASAEDLAWLYPSVDPVFHSNEWLGRGPRLVVVTLGSRGAHAITANTRLTRPAPQVTAVDTVGAGDAFTAGLLCVLSRSGLLGPGADPSTLDLATALDFACTVAATTCTRAGADPPSLAELGTAVDALP</sequence>
<keyword evidence="9" id="KW-1185">Reference proteome</keyword>
<dbReference type="RefSeq" id="WP_104480314.1">
    <property type="nucleotide sequence ID" value="NZ_CP154825.1"/>
</dbReference>
<dbReference type="Proteomes" id="UP000239203">
    <property type="component" value="Unassembled WGS sequence"/>
</dbReference>
<dbReference type="PANTHER" id="PTHR43085">
    <property type="entry name" value="HEXOKINASE FAMILY MEMBER"/>
    <property type="match status" value="1"/>
</dbReference>
<dbReference type="EMBL" id="PTIX01000010">
    <property type="protein sequence ID" value="PPK66316.1"/>
    <property type="molecule type" value="Genomic_DNA"/>
</dbReference>
<evidence type="ECO:0000256" key="5">
    <source>
        <dbReference type="ARBA" id="ARBA00022840"/>
    </source>
</evidence>
<feature type="domain" description="Carbohydrate kinase PfkB" evidence="7">
    <location>
        <begin position="4"/>
        <end position="283"/>
    </location>
</feature>
<dbReference type="PROSITE" id="PS00584">
    <property type="entry name" value="PFKB_KINASES_2"/>
    <property type="match status" value="1"/>
</dbReference>
<proteinExistence type="inferred from homology"/>
<keyword evidence="5" id="KW-0067">ATP-binding</keyword>
<comment type="similarity">
    <text evidence="1 6">Belongs to the carbohydrate kinase PfkB family.</text>
</comment>
<evidence type="ECO:0000256" key="1">
    <source>
        <dbReference type="ARBA" id="ARBA00010688"/>
    </source>
</evidence>
<evidence type="ECO:0000313" key="8">
    <source>
        <dbReference type="EMBL" id="PPK66316.1"/>
    </source>
</evidence>
<dbReference type="PANTHER" id="PTHR43085:SF1">
    <property type="entry name" value="PSEUDOURIDINE KINASE-RELATED"/>
    <property type="match status" value="1"/>
</dbReference>
<dbReference type="InterPro" id="IPR002139">
    <property type="entry name" value="Ribo/fructo_kinase"/>
</dbReference>
<dbReference type="PRINTS" id="PR00990">
    <property type="entry name" value="RIBOKINASE"/>
</dbReference>